<organism evidence="2">
    <name type="scientific">Rhizophora mucronata</name>
    <name type="common">Asiatic mangrove</name>
    <dbReference type="NCBI Taxonomy" id="61149"/>
    <lineage>
        <taxon>Eukaryota</taxon>
        <taxon>Viridiplantae</taxon>
        <taxon>Streptophyta</taxon>
        <taxon>Embryophyta</taxon>
        <taxon>Tracheophyta</taxon>
        <taxon>Spermatophyta</taxon>
        <taxon>Magnoliopsida</taxon>
        <taxon>eudicotyledons</taxon>
        <taxon>Gunneridae</taxon>
        <taxon>Pentapetalae</taxon>
        <taxon>rosids</taxon>
        <taxon>fabids</taxon>
        <taxon>Malpighiales</taxon>
        <taxon>Rhizophoraceae</taxon>
        <taxon>Rhizophora</taxon>
    </lineage>
</organism>
<dbReference type="AlphaFoldDB" id="A0A2P2QGR9"/>
<reference evidence="2" key="1">
    <citation type="submission" date="2018-02" db="EMBL/GenBank/DDBJ databases">
        <title>Rhizophora mucronata_Transcriptome.</title>
        <authorList>
            <person name="Meera S.P."/>
            <person name="Sreeshan A."/>
            <person name="Augustine A."/>
        </authorList>
    </citation>
    <scope>NUCLEOTIDE SEQUENCE</scope>
    <source>
        <tissue evidence="2">Leaf</tissue>
    </source>
</reference>
<protein>
    <submittedName>
        <fullName evidence="2">Uncharacterized protein</fullName>
    </submittedName>
</protein>
<evidence type="ECO:0000256" key="1">
    <source>
        <dbReference type="SAM" id="Phobius"/>
    </source>
</evidence>
<accession>A0A2P2QGR9</accession>
<keyword evidence="1" id="KW-1133">Transmembrane helix</keyword>
<keyword evidence="1" id="KW-0812">Transmembrane</keyword>
<sequence>MRYFPFICFFFQPNYTHNWTLFTPFLFGYCMNFCLFFSSCTHNYMHSKNFNI</sequence>
<keyword evidence="1" id="KW-0472">Membrane</keyword>
<proteinExistence type="predicted"/>
<dbReference type="EMBL" id="GGEC01085603">
    <property type="protein sequence ID" value="MBX66087.1"/>
    <property type="molecule type" value="Transcribed_RNA"/>
</dbReference>
<name>A0A2P2QGR9_RHIMU</name>
<evidence type="ECO:0000313" key="2">
    <source>
        <dbReference type="EMBL" id="MBX66087.1"/>
    </source>
</evidence>
<feature type="transmembrane region" description="Helical" evidence="1">
    <location>
        <begin position="19"/>
        <end position="38"/>
    </location>
</feature>